<keyword evidence="1" id="KW-0472">Membrane</keyword>
<proteinExistence type="predicted"/>
<protein>
    <submittedName>
        <fullName evidence="2">ATP synthase F0 subunit 8</fullName>
    </submittedName>
</protein>
<evidence type="ECO:0000313" key="2">
    <source>
        <dbReference type="EMBL" id="ALO76900.1"/>
    </source>
</evidence>
<feature type="transmembrane region" description="Helical" evidence="1">
    <location>
        <begin position="6"/>
        <end position="26"/>
    </location>
</feature>
<keyword evidence="1" id="KW-0812">Transmembrane</keyword>
<accession>A0A0S2MQD3</accession>
<gene>
    <name evidence="2" type="primary">atp8</name>
</gene>
<keyword evidence="2" id="KW-0496">Mitochondrion</keyword>
<organism evidence="2">
    <name type="scientific">Trixagus sp. TRI01</name>
    <dbReference type="NCBI Taxonomy" id="1205587"/>
    <lineage>
        <taxon>Eukaryota</taxon>
        <taxon>Metazoa</taxon>
        <taxon>Ecdysozoa</taxon>
        <taxon>Arthropoda</taxon>
        <taxon>Hexapoda</taxon>
        <taxon>Insecta</taxon>
        <taxon>Pterygota</taxon>
        <taxon>Neoptera</taxon>
        <taxon>Endopterygota</taxon>
        <taxon>Coleoptera</taxon>
        <taxon>Polyphaga</taxon>
        <taxon>Elateriformia</taxon>
        <taxon>Elateroidea</taxon>
        <taxon>Throscidae</taxon>
        <taxon>Trixagus</taxon>
    </lineage>
</organism>
<dbReference type="AlphaFoldDB" id="A0A0S2MQD3"/>
<dbReference type="EMBL" id="JX412793">
    <property type="protein sequence ID" value="ALO76900.1"/>
    <property type="molecule type" value="Genomic_DNA"/>
</dbReference>
<name>A0A0S2MQD3_9COLE</name>
<evidence type="ECO:0000256" key="1">
    <source>
        <dbReference type="SAM" id="Phobius"/>
    </source>
</evidence>
<sequence length="50" mass="6173">MPQMSPMNWSIIMMTISYLIMMNKFMNYTLMTYKNNIKNNIKSMKLSWKW</sequence>
<reference evidence="2" key="1">
    <citation type="submission" date="2012-06" db="EMBL/GenBank/DDBJ databases">
        <title>Mitogenomics of the Coleoptera under dense taxon sampling.</title>
        <authorList>
            <person name="Timmermans M.J.T.N."/>
            <person name="Lim J."/>
            <person name="Dodsworth S."/>
            <person name="Haran J."/>
            <person name="Ahrens D."/>
            <person name="Bocak L."/>
            <person name="London A."/>
            <person name="Culverwell L."/>
            <person name="Vogler A.P."/>
        </authorList>
    </citation>
    <scope>NUCLEOTIDE SEQUENCE</scope>
</reference>
<keyword evidence="1" id="KW-1133">Transmembrane helix</keyword>
<geneLocation type="mitochondrion" evidence="2"/>